<accession>A0ACB8SL17</accession>
<reference evidence="1" key="2">
    <citation type="journal article" date="2022" name="New Phytol.">
        <title>Evolutionary transition to the ectomycorrhizal habit in the genomes of a hyperdiverse lineage of mushroom-forming fungi.</title>
        <authorList>
            <person name="Looney B."/>
            <person name="Miyauchi S."/>
            <person name="Morin E."/>
            <person name="Drula E."/>
            <person name="Courty P.E."/>
            <person name="Kohler A."/>
            <person name="Kuo A."/>
            <person name="LaButti K."/>
            <person name="Pangilinan J."/>
            <person name="Lipzen A."/>
            <person name="Riley R."/>
            <person name="Andreopoulos W."/>
            <person name="He G."/>
            <person name="Johnson J."/>
            <person name="Nolan M."/>
            <person name="Tritt A."/>
            <person name="Barry K.W."/>
            <person name="Grigoriev I.V."/>
            <person name="Nagy L.G."/>
            <person name="Hibbett D."/>
            <person name="Henrissat B."/>
            <person name="Matheny P.B."/>
            <person name="Labbe J."/>
            <person name="Martin F.M."/>
        </authorList>
    </citation>
    <scope>NUCLEOTIDE SEQUENCE</scope>
    <source>
        <strain evidence="1">HHB10654</strain>
    </source>
</reference>
<name>A0ACB8SL17_9AGAM</name>
<organism evidence="1 2">
    <name type="scientific">Artomyces pyxidatus</name>
    <dbReference type="NCBI Taxonomy" id="48021"/>
    <lineage>
        <taxon>Eukaryota</taxon>
        <taxon>Fungi</taxon>
        <taxon>Dikarya</taxon>
        <taxon>Basidiomycota</taxon>
        <taxon>Agaricomycotina</taxon>
        <taxon>Agaricomycetes</taxon>
        <taxon>Russulales</taxon>
        <taxon>Auriscalpiaceae</taxon>
        <taxon>Artomyces</taxon>
    </lineage>
</organism>
<evidence type="ECO:0000313" key="2">
    <source>
        <dbReference type="Proteomes" id="UP000814140"/>
    </source>
</evidence>
<reference evidence="1" key="1">
    <citation type="submission" date="2021-03" db="EMBL/GenBank/DDBJ databases">
        <authorList>
            <consortium name="DOE Joint Genome Institute"/>
            <person name="Ahrendt S."/>
            <person name="Looney B.P."/>
            <person name="Miyauchi S."/>
            <person name="Morin E."/>
            <person name="Drula E."/>
            <person name="Courty P.E."/>
            <person name="Chicoki N."/>
            <person name="Fauchery L."/>
            <person name="Kohler A."/>
            <person name="Kuo A."/>
            <person name="Labutti K."/>
            <person name="Pangilinan J."/>
            <person name="Lipzen A."/>
            <person name="Riley R."/>
            <person name="Andreopoulos W."/>
            <person name="He G."/>
            <person name="Johnson J."/>
            <person name="Barry K.W."/>
            <person name="Grigoriev I.V."/>
            <person name="Nagy L."/>
            <person name="Hibbett D."/>
            <person name="Henrissat B."/>
            <person name="Matheny P.B."/>
            <person name="Labbe J."/>
            <person name="Martin F."/>
        </authorList>
    </citation>
    <scope>NUCLEOTIDE SEQUENCE</scope>
    <source>
        <strain evidence="1">HHB10654</strain>
    </source>
</reference>
<keyword evidence="2" id="KW-1185">Reference proteome</keyword>
<gene>
    <name evidence="1" type="ORF">BV25DRAFT_1831783</name>
</gene>
<protein>
    <submittedName>
        <fullName evidence="1">Uncharacterized protein</fullName>
    </submittedName>
</protein>
<comment type="caution">
    <text evidence="1">The sequence shown here is derived from an EMBL/GenBank/DDBJ whole genome shotgun (WGS) entry which is preliminary data.</text>
</comment>
<sequence>MLSLDPESDGKIVNNVCDTPSTTVDAAVAGATETPRTPRKRQGIAHMRTPKRVKNPDALSPLSRDILNTPRAASRPGMDVTPVPTKMVYDTLEGRVIARPDFSQTQEDSQALSVIHFLSPKHDNTPTRHCSLGASPYFTLTHCLPPSRKHTAGIDRESNNISPSPIAPKKMQLDSQSAARSPRKTTLPSKRLHHEIDDSQDLLPDVIHPQSSPVRRDRRRSDIPTEKARPTTEGKRPRYSEPLRYKMGRGDNVAGPSSGGITTINAEFEINRDANHGLAFQFDEVVRNKQHRHALAGSECEDCRDYYKAVGPLPPRLQAPAWRTPPRSPVHVHHHPVRAHQQEISRHRAQWARAPTPPGYWNIGFPDTQEQSDINARADQMHRERKEQIAREAGVEGGRYRRRR</sequence>
<evidence type="ECO:0000313" key="1">
    <source>
        <dbReference type="EMBL" id="KAI0056892.1"/>
    </source>
</evidence>
<dbReference type="EMBL" id="MU277256">
    <property type="protein sequence ID" value="KAI0056892.1"/>
    <property type="molecule type" value="Genomic_DNA"/>
</dbReference>
<proteinExistence type="predicted"/>
<dbReference type="Proteomes" id="UP000814140">
    <property type="component" value="Unassembled WGS sequence"/>
</dbReference>